<proteinExistence type="predicted"/>
<organism evidence="2 3">
    <name type="scientific">Novosphingobium pituita</name>
    <dbReference type="NCBI Taxonomy" id="3056842"/>
    <lineage>
        <taxon>Bacteria</taxon>
        <taxon>Pseudomonadati</taxon>
        <taxon>Pseudomonadota</taxon>
        <taxon>Alphaproteobacteria</taxon>
        <taxon>Sphingomonadales</taxon>
        <taxon>Sphingomonadaceae</taxon>
        <taxon>Novosphingobium</taxon>
    </lineage>
</organism>
<reference evidence="2 3" key="1">
    <citation type="submission" date="2023-06" db="EMBL/GenBank/DDBJ databases">
        <title>Draft genome sequence of Novosphingobium sp. strain IK01.</title>
        <authorList>
            <person name="Hatamoto M."/>
            <person name="Ikarashi T."/>
            <person name="Yamaguchi T."/>
        </authorList>
    </citation>
    <scope>NUCLEOTIDE SEQUENCE [LARGE SCALE GENOMIC DNA]</scope>
    <source>
        <strain evidence="2 3">IK01</strain>
    </source>
</reference>
<comment type="caution">
    <text evidence="2">The sequence shown here is derived from an EMBL/GenBank/DDBJ whole genome shotgun (WGS) entry which is preliminary data.</text>
</comment>
<protein>
    <submittedName>
        <fullName evidence="2">Metallophosphoesterase family protein</fullName>
    </submittedName>
</protein>
<keyword evidence="3" id="KW-1185">Reference proteome</keyword>
<dbReference type="Gene3D" id="3.60.21.10">
    <property type="match status" value="1"/>
</dbReference>
<dbReference type="SUPFAM" id="SSF56300">
    <property type="entry name" value="Metallo-dependent phosphatases"/>
    <property type="match status" value="1"/>
</dbReference>
<dbReference type="PANTHER" id="PTHR42850">
    <property type="entry name" value="METALLOPHOSPHOESTERASE"/>
    <property type="match status" value="1"/>
</dbReference>
<dbReference type="RefSeq" id="WP_317975551.1">
    <property type="nucleotide sequence ID" value="NZ_BTFW01000001.1"/>
</dbReference>
<evidence type="ECO:0000313" key="3">
    <source>
        <dbReference type="Proteomes" id="UP001187221"/>
    </source>
</evidence>
<dbReference type="EMBL" id="BTFW01000001">
    <property type="protein sequence ID" value="GMM61911.1"/>
    <property type="molecule type" value="Genomic_DNA"/>
</dbReference>
<dbReference type="Proteomes" id="UP001187221">
    <property type="component" value="Unassembled WGS sequence"/>
</dbReference>
<gene>
    <name evidence="2" type="ORF">NUTIK01_26880</name>
</gene>
<feature type="domain" description="Calcineurin-like phosphoesterase" evidence="1">
    <location>
        <begin position="2"/>
        <end position="195"/>
    </location>
</feature>
<accession>A0ABQ6P9H8</accession>
<dbReference type="PANTHER" id="PTHR42850:SF4">
    <property type="entry name" value="ZINC-DEPENDENT ENDOPOLYPHOSPHATASE"/>
    <property type="match status" value="1"/>
</dbReference>
<name>A0ABQ6P9H8_9SPHN</name>
<evidence type="ECO:0000259" key="1">
    <source>
        <dbReference type="Pfam" id="PF00149"/>
    </source>
</evidence>
<evidence type="ECO:0000313" key="2">
    <source>
        <dbReference type="EMBL" id="GMM61911.1"/>
    </source>
</evidence>
<dbReference type="Pfam" id="PF00149">
    <property type="entry name" value="Metallophos"/>
    <property type="match status" value="1"/>
</dbReference>
<sequence>MIGDVHGRYDLLRQLMRQIEQHSRSRKDAEKLHVLLLGDIVDRGPESAQALHYLHDWTKQARGQHMLLGNHEDMMLRTWRGDARTFRAWMRVGGRETLASFGLHIGRDDDLYDPRILRAVRDSLPHDLMTFIGTWALTARSGDYFFCHAGVKPRVPLDRQSKQDLIWIRDEFLADESDHGAVIVHGHSISPSIDRQHNRIGIDTGAYHTGILTAAYFEDDQTDFIATEQVSAS</sequence>
<dbReference type="InterPro" id="IPR050126">
    <property type="entry name" value="Ap4A_hydrolase"/>
</dbReference>
<dbReference type="InterPro" id="IPR029052">
    <property type="entry name" value="Metallo-depent_PP-like"/>
</dbReference>
<dbReference type="InterPro" id="IPR004843">
    <property type="entry name" value="Calcineurin-like_PHP"/>
</dbReference>